<sequence>MSSVLFSDRFDKIFNFFLGSMPLLALIFQIFIQDSITSNFPEVTNFLGIGVITILFAVMSSFTVGLAMISTSSFSDGSSVQGFFLLLLMVISTIITFRIFKWIIQSIQSNPGTSFRKANLTDADFSHSEVQNRDFSLAIINWSLYF</sequence>
<keyword evidence="1" id="KW-1133">Transmembrane helix</keyword>
<feature type="transmembrane region" description="Helical" evidence="1">
    <location>
        <begin position="81"/>
        <end position="100"/>
    </location>
</feature>
<dbReference type="Proteomes" id="UP000001191">
    <property type="component" value="Chromosome"/>
</dbReference>
<feature type="transmembrane region" description="Helical" evidence="1">
    <location>
        <begin position="44"/>
        <end position="69"/>
    </location>
</feature>
<organism evidence="2 3">
    <name type="scientific">Nostoc punctiforme (strain ATCC 29133 / PCC 73102)</name>
    <dbReference type="NCBI Taxonomy" id="63737"/>
    <lineage>
        <taxon>Bacteria</taxon>
        <taxon>Bacillati</taxon>
        <taxon>Cyanobacteriota</taxon>
        <taxon>Cyanophyceae</taxon>
        <taxon>Nostocales</taxon>
        <taxon>Nostocaceae</taxon>
        <taxon>Nostoc</taxon>
    </lineage>
</organism>
<dbReference type="RefSeq" id="WP_012409731.1">
    <property type="nucleotide sequence ID" value="NC_010628.1"/>
</dbReference>
<keyword evidence="3" id="KW-1185">Reference proteome</keyword>
<reference evidence="2 3" key="2">
    <citation type="journal article" date="2013" name="Plant Physiol.">
        <title>A Nostoc punctiforme Sugar Transporter Necessary to Establish a Cyanobacterium-Plant Symbiosis.</title>
        <authorList>
            <person name="Ekman M."/>
            <person name="Picossi S."/>
            <person name="Campbell E.L."/>
            <person name="Meeks J.C."/>
            <person name="Flores E."/>
        </authorList>
    </citation>
    <scope>NUCLEOTIDE SEQUENCE [LARGE SCALE GENOMIC DNA]</scope>
    <source>
        <strain evidence="3">ATCC 29133 / PCC 73102</strain>
    </source>
</reference>
<keyword evidence="1" id="KW-0472">Membrane</keyword>
<evidence type="ECO:0000256" key="1">
    <source>
        <dbReference type="SAM" id="Phobius"/>
    </source>
</evidence>
<dbReference type="HOGENOM" id="CLU_1775528_0_0_3"/>
<dbReference type="EMBL" id="CP001037">
    <property type="protein sequence ID" value="ACC81753.1"/>
    <property type="molecule type" value="Genomic_DNA"/>
</dbReference>
<dbReference type="AlphaFoldDB" id="B2IZY2"/>
<dbReference type="KEGG" id="npu:Npun_R3315"/>
<evidence type="ECO:0000313" key="2">
    <source>
        <dbReference type="EMBL" id="ACC81753.1"/>
    </source>
</evidence>
<keyword evidence="1" id="KW-0812">Transmembrane</keyword>
<proteinExistence type="predicted"/>
<name>B2IZY2_NOSP7</name>
<protein>
    <submittedName>
        <fullName evidence="2">Uncharacterized protein</fullName>
    </submittedName>
</protein>
<dbReference type="EnsemblBacteria" id="ACC81753">
    <property type="protein sequence ID" value="ACC81753"/>
    <property type="gene ID" value="Npun_R3315"/>
</dbReference>
<gene>
    <name evidence="2" type="ordered locus">Npun_R3315</name>
</gene>
<reference evidence="3" key="1">
    <citation type="submission" date="2008-04" db="EMBL/GenBank/DDBJ databases">
        <title>Complete sequence of chromosome of Nostoc punctiforme ATCC 29133.</title>
        <authorList>
            <consortium name="US DOE Joint Genome Institute"/>
            <person name="Copeland A."/>
            <person name="Lucas S."/>
            <person name="Lapidus A."/>
            <person name="Glavina del Rio T."/>
            <person name="Dalin E."/>
            <person name="Tice H."/>
            <person name="Pitluck S."/>
            <person name="Chain P."/>
            <person name="Malfatti S."/>
            <person name="Shin M."/>
            <person name="Vergez L."/>
            <person name="Schmutz J."/>
            <person name="Larimer F."/>
            <person name="Land M."/>
            <person name="Hauser L."/>
            <person name="Kyrpides N."/>
            <person name="Kim E."/>
            <person name="Meeks J.C."/>
            <person name="Elhai J."/>
            <person name="Campbell E.L."/>
            <person name="Thiel T."/>
            <person name="Longmire J."/>
            <person name="Potts M."/>
            <person name="Atlas R."/>
        </authorList>
    </citation>
    <scope>NUCLEOTIDE SEQUENCE [LARGE SCALE GENOMIC DNA]</scope>
    <source>
        <strain evidence="3">ATCC 29133 / PCC 73102</strain>
    </source>
</reference>
<feature type="transmembrane region" description="Helical" evidence="1">
    <location>
        <begin position="13"/>
        <end position="32"/>
    </location>
</feature>
<accession>B2IZY2</accession>
<evidence type="ECO:0000313" key="3">
    <source>
        <dbReference type="Proteomes" id="UP000001191"/>
    </source>
</evidence>
<dbReference type="OrthoDB" id="528457at2"/>